<evidence type="ECO:0000313" key="8">
    <source>
        <dbReference type="Proteomes" id="UP000179786"/>
    </source>
</evidence>
<comment type="caution">
    <text evidence="7">The sequence shown here is derived from an EMBL/GenBank/DDBJ whole genome shotgun (WGS) entry which is preliminary data.</text>
</comment>
<comment type="similarity">
    <text evidence="2">Belongs to the PTPS family. QueD subfamily.</text>
</comment>
<name>A0A1S1MVD1_9GAMM</name>
<dbReference type="RefSeq" id="WP_070985447.1">
    <property type="nucleotide sequence ID" value="NZ_MKJU01000025.1"/>
</dbReference>
<sequence>MILFVDSLTVIDFSYLCNQRGAVGESWIVDLTLHGQLNDESMVLDFALVKKQIKRIIDDTIDHKLAIAKGLNGTVAMKDGRVELDCQFGQGDQSHHLAMSAPEQAVCLLDGDKVDEQSVIEFLKSVIMAQMPENVKDIGIELRPEQAESFYYHYSHGLKKHDGNCQRIIHGHRSQIGVFVDGMKHPRLQKQWASKWQDIYLGTEEDIITPQQLRNVQAHEGDVCFAYDATQGYFELAISAKRCDILPCDTTVECIAEYLAQQIKLESANREIMVKAYEGVGKGAIAYA</sequence>
<gene>
    <name evidence="7" type="ORF">BET10_12040</name>
</gene>
<dbReference type="AlphaFoldDB" id="A0A1S1MVD1"/>
<evidence type="ECO:0000256" key="5">
    <source>
        <dbReference type="ARBA" id="ARBA00031449"/>
    </source>
</evidence>
<accession>A0A1S1MVD1</accession>
<evidence type="ECO:0000313" key="7">
    <source>
        <dbReference type="EMBL" id="OHU91532.1"/>
    </source>
</evidence>
<reference evidence="7 8" key="1">
    <citation type="submission" date="2016-09" db="EMBL/GenBank/DDBJ databases">
        <title>Pseudoalteromonas amylolytica sp. nov., isolated from the surface seawater.</title>
        <authorList>
            <person name="Wu Y.-H."/>
            <person name="Cheng H."/>
            <person name="Jin X.-B."/>
            <person name="Wang C.-S."/>
            <person name="Xu X.-W."/>
        </authorList>
    </citation>
    <scope>NUCLEOTIDE SEQUENCE [LARGE SCALE GENOMIC DNA]</scope>
    <source>
        <strain evidence="7 8">JW1</strain>
    </source>
</reference>
<evidence type="ECO:0000256" key="1">
    <source>
        <dbReference type="ARBA" id="ARBA00005061"/>
    </source>
</evidence>
<evidence type="ECO:0000256" key="6">
    <source>
        <dbReference type="ARBA" id="ARBA00048807"/>
    </source>
</evidence>
<proteinExistence type="inferred from homology"/>
<comment type="catalytic activity">
    <reaction evidence="6">
        <text>7,8-dihydroneopterin 3'-triphosphate + H2O = 6-carboxy-5,6,7,8-tetrahydropterin + triphosphate + acetaldehyde + 2 H(+)</text>
        <dbReference type="Rhea" id="RHEA:27966"/>
        <dbReference type="ChEBI" id="CHEBI:15343"/>
        <dbReference type="ChEBI" id="CHEBI:15377"/>
        <dbReference type="ChEBI" id="CHEBI:15378"/>
        <dbReference type="ChEBI" id="CHEBI:18036"/>
        <dbReference type="ChEBI" id="CHEBI:58462"/>
        <dbReference type="ChEBI" id="CHEBI:61032"/>
        <dbReference type="EC" id="4.1.2.50"/>
    </reaction>
</comment>
<dbReference type="SUPFAM" id="SSF55620">
    <property type="entry name" value="Tetrahydrobiopterin biosynthesis enzymes-like"/>
    <property type="match status" value="2"/>
</dbReference>
<organism evidence="7 8">
    <name type="scientific">Pseudoalteromonas amylolytica</name>
    <dbReference type="NCBI Taxonomy" id="1859457"/>
    <lineage>
        <taxon>Bacteria</taxon>
        <taxon>Pseudomonadati</taxon>
        <taxon>Pseudomonadota</taxon>
        <taxon>Gammaproteobacteria</taxon>
        <taxon>Alteromonadales</taxon>
        <taxon>Pseudoalteromonadaceae</taxon>
        <taxon>Pseudoalteromonas</taxon>
    </lineage>
</organism>
<protein>
    <recommendedName>
        <fullName evidence="4">6-carboxy-5,6,7,8-tetrahydropterin synthase</fullName>
        <ecNumber evidence="3">4.1.2.50</ecNumber>
    </recommendedName>
    <alternativeName>
        <fullName evidence="5">Queuosine biosynthesis protein QueD</fullName>
    </alternativeName>
</protein>
<dbReference type="Pfam" id="PF01242">
    <property type="entry name" value="PTPS"/>
    <property type="match status" value="2"/>
</dbReference>
<dbReference type="InterPro" id="IPR007115">
    <property type="entry name" value="6-PTP_synth/QueD"/>
</dbReference>
<dbReference type="Proteomes" id="UP000179786">
    <property type="component" value="Unassembled WGS sequence"/>
</dbReference>
<dbReference type="EC" id="4.1.2.50" evidence="3"/>
<dbReference type="OrthoDB" id="5820615at2"/>
<comment type="pathway">
    <text evidence="1">Purine metabolism; 7-cyano-7-deazaguanine biosynthesis.</text>
</comment>
<evidence type="ECO:0000256" key="2">
    <source>
        <dbReference type="ARBA" id="ARBA00008900"/>
    </source>
</evidence>
<evidence type="ECO:0000256" key="3">
    <source>
        <dbReference type="ARBA" id="ARBA00012982"/>
    </source>
</evidence>
<keyword evidence="8" id="KW-1185">Reference proteome</keyword>
<dbReference type="GO" id="GO:0070497">
    <property type="term" value="F:6-carboxytetrahydropterin synthase activity"/>
    <property type="evidence" value="ECO:0007669"/>
    <property type="project" value="UniProtKB-EC"/>
</dbReference>
<dbReference type="Gene3D" id="3.30.479.10">
    <property type="entry name" value="6-pyruvoyl tetrahydropterin synthase/QueD"/>
    <property type="match status" value="2"/>
</dbReference>
<dbReference type="InterPro" id="IPR038418">
    <property type="entry name" value="6-PTP_synth/QueD_sf"/>
</dbReference>
<evidence type="ECO:0000256" key="4">
    <source>
        <dbReference type="ARBA" id="ARBA00018141"/>
    </source>
</evidence>
<dbReference type="EMBL" id="MKJU01000025">
    <property type="protein sequence ID" value="OHU91532.1"/>
    <property type="molecule type" value="Genomic_DNA"/>
</dbReference>
<dbReference type="UniPathway" id="UPA00391"/>
<dbReference type="STRING" id="1859457.BET10_12040"/>